<dbReference type="InterPro" id="IPR036439">
    <property type="entry name" value="Dockerin_dom_sf"/>
</dbReference>
<evidence type="ECO:0000256" key="1">
    <source>
        <dbReference type="ARBA" id="ARBA00000448"/>
    </source>
</evidence>
<dbReference type="InterPro" id="IPR016134">
    <property type="entry name" value="Dockerin_dom"/>
</dbReference>
<dbReference type="InterPro" id="IPR036881">
    <property type="entry name" value="Glyco_hydro_3_C_sf"/>
</dbReference>
<feature type="domain" description="Dockerin" evidence="8">
    <location>
        <begin position="805"/>
        <end position="866"/>
    </location>
</feature>
<dbReference type="Pfam" id="PF00933">
    <property type="entry name" value="Glyco_hydro_3"/>
    <property type="match status" value="1"/>
</dbReference>
<dbReference type="SUPFAM" id="SSF49384">
    <property type="entry name" value="Carbohydrate-binding domain"/>
    <property type="match status" value="1"/>
</dbReference>
<reference evidence="9 10" key="1">
    <citation type="submission" date="2021-03" db="EMBL/GenBank/DDBJ databases">
        <title>Genomic Encyclopedia of Type Strains, Phase IV (KMG-IV): sequencing the most valuable type-strain genomes for metagenomic binning, comparative biology and taxonomic classification.</title>
        <authorList>
            <person name="Goeker M."/>
        </authorList>
    </citation>
    <scope>NUCLEOTIDE SEQUENCE [LARGE SCALE GENOMIC DNA]</scope>
    <source>
        <strain evidence="9 10">DSM 24950</strain>
    </source>
</reference>
<sequence length="866" mass="93465">MTLISNHSKKVMVSSLILSLLSSPLAISSVSAAAGTPQPEIASHVKNVLNIDGKTFKDLNGNGSLDPYEDWRLSTNQRVADLLPRMSMAEKAGIMQITSLPSDINGINDFVNNRHIHYLIIRDNITALELAKRANKYQEVAEATPLGIPLVFTSNPRNHVSQQLTFGISEASGQFSTWPGTLGLAATGDLSIIRDFAEIAREEWRSSGIQKTYGYQVEIASEPRWNRISGTFGEGTELNSKIARELVLGFQGEKLGNKSVAQTIKHFVGDGAVVRGLDPHNEPGKWATYPTEGSLFKYQLPPFQAAIDAGVSSIMSYYNVPSNALSAKQLPDEMWFSKNQQFEEVAGAYNKTLITDILRNKMGFSGYVNTDSGPLTTRDFGVHDLTIEQKFAKSIHAGANIFSDNNDPSGLISAVNTGLLREEELNPSVAHLLTEMFDLGLFENPYTDPNKAQMIASSPASQARADEAHHKSITLLRNNKGLLPLSDASINTKKLYVEVFNGNNSATQTTALKKLITDKDPSVTIVNTLAEANTAFVWALPTIYAYPDNSSQEIQLSTLTGIDVNKIKQIEAAVLTVLAINMTNPWVVNEIEPGAAAVVATYDVKGEALLDVLRGRYNPTGILPITIPANQTAVENNASDVPGYAENFHYAYTNAAGDDYSFGFGLSYGARATLAGSSSVPVGKTFSLNYGLKNVTQSVYKDVYAQDLTLNFDPAQMEFVDAQSLNTGLSIVSKNVTEPGKVRILLASLGASNAITTDGDFMKLQFKAKATAMTPPARVTLSNIVLSNGIGNETQVANVFQNVKISFTLADLNGDSKVTIGDLGIVAAAFGKTSSSPDWARYMLADVNNDGKVDIVDLAIVAHAIN</sequence>
<proteinExistence type="inferred from homology"/>
<dbReference type="PANTHER" id="PTHR30620:SF16">
    <property type="entry name" value="LYSOSOMAL BETA GLUCOSIDASE"/>
    <property type="match status" value="1"/>
</dbReference>
<dbReference type="Pfam" id="PF01915">
    <property type="entry name" value="Glyco_hydro_3_C"/>
    <property type="match status" value="1"/>
</dbReference>
<dbReference type="Gene3D" id="1.10.1330.10">
    <property type="entry name" value="Dockerin domain"/>
    <property type="match status" value="1"/>
</dbReference>
<dbReference type="InterPro" id="IPR002102">
    <property type="entry name" value="Cohesin_dom"/>
</dbReference>
<dbReference type="PANTHER" id="PTHR30620">
    <property type="entry name" value="PERIPLASMIC BETA-GLUCOSIDASE-RELATED"/>
    <property type="match status" value="1"/>
</dbReference>
<evidence type="ECO:0000259" key="8">
    <source>
        <dbReference type="PROSITE" id="PS51766"/>
    </source>
</evidence>
<dbReference type="EC" id="3.2.1.21" evidence="3"/>
<dbReference type="CDD" id="cd14254">
    <property type="entry name" value="Dockerin_II"/>
    <property type="match status" value="1"/>
</dbReference>
<comment type="similarity">
    <text evidence="2">Belongs to the glycosyl hydrolase 3 family.</text>
</comment>
<dbReference type="CDD" id="cd08547">
    <property type="entry name" value="Type_II_cohesin"/>
    <property type="match status" value="1"/>
</dbReference>
<dbReference type="PROSITE" id="PS51766">
    <property type="entry name" value="DOCKERIN"/>
    <property type="match status" value="1"/>
</dbReference>
<dbReference type="InterPro" id="IPR036962">
    <property type="entry name" value="Glyco_hydro_3_N_sf"/>
</dbReference>
<dbReference type="InterPro" id="IPR002772">
    <property type="entry name" value="Glyco_hydro_3_C"/>
</dbReference>
<dbReference type="SUPFAM" id="SSF63446">
    <property type="entry name" value="Type I dockerin domain"/>
    <property type="match status" value="1"/>
</dbReference>
<comment type="caution">
    <text evidence="9">The sequence shown here is derived from an EMBL/GenBank/DDBJ whole genome shotgun (WGS) entry which is preliminary data.</text>
</comment>
<dbReference type="Gene3D" id="3.20.20.300">
    <property type="entry name" value="Glycoside hydrolase, family 3, N-terminal domain"/>
    <property type="match status" value="1"/>
</dbReference>
<dbReference type="Pfam" id="PF00404">
    <property type="entry name" value="Dockerin_1"/>
    <property type="match status" value="1"/>
</dbReference>
<organism evidence="9 10">
    <name type="scientific">Paenibacillus aceris</name>
    <dbReference type="NCBI Taxonomy" id="869555"/>
    <lineage>
        <taxon>Bacteria</taxon>
        <taxon>Bacillati</taxon>
        <taxon>Bacillota</taxon>
        <taxon>Bacilli</taxon>
        <taxon>Bacillales</taxon>
        <taxon>Paenibacillaceae</taxon>
        <taxon>Paenibacillus</taxon>
    </lineage>
</organism>
<dbReference type="PROSITE" id="PS00018">
    <property type="entry name" value="EF_HAND_1"/>
    <property type="match status" value="1"/>
</dbReference>
<feature type="signal peptide" evidence="7">
    <location>
        <begin position="1"/>
        <end position="33"/>
    </location>
</feature>
<dbReference type="InterPro" id="IPR017853">
    <property type="entry name" value="GH"/>
</dbReference>
<evidence type="ECO:0000256" key="5">
    <source>
        <dbReference type="ARBA" id="ARBA00022801"/>
    </source>
</evidence>
<dbReference type="Proteomes" id="UP001519344">
    <property type="component" value="Unassembled WGS sequence"/>
</dbReference>
<dbReference type="Gene3D" id="2.60.40.680">
    <property type="match status" value="1"/>
</dbReference>
<evidence type="ECO:0000256" key="2">
    <source>
        <dbReference type="ARBA" id="ARBA00005336"/>
    </source>
</evidence>
<feature type="chain" id="PRO_5046936929" description="beta-glucosidase" evidence="7">
    <location>
        <begin position="34"/>
        <end position="866"/>
    </location>
</feature>
<dbReference type="InterPro" id="IPR002105">
    <property type="entry name" value="Dockerin_1_rpt"/>
</dbReference>
<dbReference type="RefSeq" id="WP_167066132.1">
    <property type="nucleotide sequence ID" value="NZ_JAAOZR010000045.1"/>
</dbReference>
<dbReference type="InterPro" id="IPR001764">
    <property type="entry name" value="Glyco_hydro_3_N"/>
</dbReference>
<dbReference type="Gene3D" id="3.40.50.1700">
    <property type="entry name" value="Glycoside hydrolase family 3 C-terminal domain"/>
    <property type="match status" value="1"/>
</dbReference>
<evidence type="ECO:0000313" key="10">
    <source>
        <dbReference type="Proteomes" id="UP001519344"/>
    </source>
</evidence>
<evidence type="ECO:0000313" key="9">
    <source>
        <dbReference type="EMBL" id="MBP1963250.1"/>
    </source>
</evidence>
<name>A0ABS4HX78_9BACL</name>
<dbReference type="SUPFAM" id="SSF52279">
    <property type="entry name" value="Beta-D-glucan exohydrolase, C-terminal domain"/>
    <property type="match status" value="1"/>
</dbReference>
<keyword evidence="5 9" id="KW-0378">Hydrolase</keyword>
<dbReference type="EMBL" id="JAGGKV010000005">
    <property type="protein sequence ID" value="MBP1963250.1"/>
    <property type="molecule type" value="Genomic_DNA"/>
</dbReference>
<evidence type="ECO:0000256" key="3">
    <source>
        <dbReference type="ARBA" id="ARBA00012744"/>
    </source>
</evidence>
<accession>A0ABS4HX78</accession>
<gene>
    <name evidence="9" type="ORF">J2Z65_002466</name>
</gene>
<dbReference type="InterPro" id="IPR008965">
    <property type="entry name" value="CBM2/CBM3_carb-bd_dom_sf"/>
</dbReference>
<evidence type="ECO:0000256" key="7">
    <source>
        <dbReference type="SAM" id="SignalP"/>
    </source>
</evidence>
<dbReference type="InterPro" id="IPR018247">
    <property type="entry name" value="EF_Hand_1_Ca_BS"/>
</dbReference>
<keyword evidence="10" id="KW-1185">Reference proteome</keyword>
<protein>
    <recommendedName>
        <fullName evidence="3">beta-glucosidase</fullName>
        <ecNumber evidence="3">3.2.1.21</ecNumber>
    </recommendedName>
</protein>
<evidence type="ECO:0000256" key="4">
    <source>
        <dbReference type="ARBA" id="ARBA00022729"/>
    </source>
</evidence>
<dbReference type="Pfam" id="PF00963">
    <property type="entry name" value="Cohesin"/>
    <property type="match status" value="1"/>
</dbReference>
<dbReference type="SUPFAM" id="SSF51445">
    <property type="entry name" value="(Trans)glycosidases"/>
    <property type="match status" value="1"/>
</dbReference>
<evidence type="ECO:0000256" key="6">
    <source>
        <dbReference type="ARBA" id="ARBA00023295"/>
    </source>
</evidence>
<comment type="catalytic activity">
    <reaction evidence="1">
        <text>Hydrolysis of terminal, non-reducing beta-D-glucosyl residues with release of beta-D-glucose.</text>
        <dbReference type="EC" id="3.2.1.21"/>
    </reaction>
</comment>
<dbReference type="GO" id="GO:0008422">
    <property type="term" value="F:beta-glucosidase activity"/>
    <property type="evidence" value="ECO:0007669"/>
    <property type="project" value="UniProtKB-EC"/>
</dbReference>
<dbReference type="InterPro" id="IPR051915">
    <property type="entry name" value="Cellulose_Degrad_GH3"/>
</dbReference>
<keyword evidence="6 9" id="KW-0326">Glycosidase</keyword>
<keyword evidence="4 7" id="KW-0732">Signal</keyword>